<sequence length="157" mass="17104">MRHRTCRHHGAGPHRAEGFTLVEVLMVCAVIAIMAGMAALYLNSEGLRLRKAAFNLRADVVRAKSEAVKRNRRIEIRFGAGNYTVELASNGTDLWVTPFPPERMTATAGYPGTPPTLSISPRGTTTSGNVTLQNGTTRFILRTNNAGKVWLVGPEKT</sequence>
<dbReference type="AlphaFoldDB" id="A0A6N9TTF0"/>
<dbReference type="InterPro" id="IPR022346">
    <property type="entry name" value="T2SS_GspH"/>
</dbReference>
<reference evidence="10 11" key="1">
    <citation type="submission" date="2020-02" db="EMBL/GenBank/DDBJ databases">
        <title>Comparative genomics of sulfur disproportionating microorganisms.</title>
        <authorList>
            <person name="Ward L.M."/>
            <person name="Bertran E."/>
            <person name="Johnston D.T."/>
        </authorList>
    </citation>
    <scope>NUCLEOTIDE SEQUENCE [LARGE SCALE GENOMIC DNA]</scope>
    <source>
        <strain evidence="10 11">DSM 100025</strain>
    </source>
</reference>
<keyword evidence="11" id="KW-1185">Reference proteome</keyword>
<dbReference type="GO" id="GO:0015627">
    <property type="term" value="C:type II protein secretion system complex"/>
    <property type="evidence" value="ECO:0007669"/>
    <property type="project" value="InterPro"/>
</dbReference>
<dbReference type="Pfam" id="PF12019">
    <property type="entry name" value="GspH"/>
    <property type="match status" value="1"/>
</dbReference>
<keyword evidence="5 8" id="KW-0812">Transmembrane</keyword>
<proteinExistence type="predicted"/>
<evidence type="ECO:0000256" key="8">
    <source>
        <dbReference type="SAM" id="Phobius"/>
    </source>
</evidence>
<comment type="subcellular location">
    <subcellularLocation>
        <location evidence="1">Cell inner membrane</location>
        <topology evidence="1">Single-pass membrane protein</topology>
    </subcellularLocation>
</comment>
<keyword evidence="3" id="KW-0488">Methylation</keyword>
<evidence type="ECO:0000259" key="9">
    <source>
        <dbReference type="Pfam" id="PF12019"/>
    </source>
</evidence>
<dbReference type="NCBIfam" id="TIGR02532">
    <property type="entry name" value="IV_pilin_GFxxxE"/>
    <property type="match status" value="1"/>
</dbReference>
<comment type="caution">
    <text evidence="10">The sequence shown here is derived from an EMBL/GenBank/DDBJ whole genome shotgun (WGS) entry which is preliminary data.</text>
</comment>
<gene>
    <name evidence="10" type="ORF">G3N55_07670</name>
</gene>
<dbReference type="Pfam" id="PF07963">
    <property type="entry name" value="N_methyl"/>
    <property type="match status" value="1"/>
</dbReference>
<feature type="transmembrane region" description="Helical" evidence="8">
    <location>
        <begin position="21"/>
        <end position="42"/>
    </location>
</feature>
<evidence type="ECO:0000313" key="10">
    <source>
        <dbReference type="EMBL" id="NDY42717.1"/>
    </source>
</evidence>
<dbReference type="InterPro" id="IPR012902">
    <property type="entry name" value="N_methyl_site"/>
</dbReference>
<dbReference type="GO" id="GO:0005886">
    <property type="term" value="C:plasma membrane"/>
    <property type="evidence" value="ECO:0007669"/>
    <property type="project" value="UniProtKB-SubCell"/>
</dbReference>
<evidence type="ECO:0000256" key="6">
    <source>
        <dbReference type="ARBA" id="ARBA00022989"/>
    </source>
</evidence>
<name>A0A6N9TTF0_DISTH</name>
<evidence type="ECO:0000256" key="5">
    <source>
        <dbReference type="ARBA" id="ARBA00022692"/>
    </source>
</evidence>
<dbReference type="SUPFAM" id="SSF54523">
    <property type="entry name" value="Pili subunits"/>
    <property type="match status" value="1"/>
</dbReference>
<keyword evidence="2" id="KW-1003">Cell membrane</keyword>
<evidence type="ECO:0000256" key="2">
    <source>
        <dbReference type="ARBA" id="ARBA00022475"/>
    </source>
</evidence>
<dbReference type="InterPro" id="IPR045584">
    <property type="entry name" value="Pilin-like"/>
</dbReference>
<dbReference type="Proteomes" id="UP000469346">
    <property type="component" value="Unassembled WGS sequence"/>
</dbReference>
<dbReference type="GO" id="GO:0015628">
    <property type="term" value="P:protein secretion by the type II secretion system"/>
    <property type="evidence" value="ECO:0007669"/>
    <property type="project" value="InterPro"/>
</dbReference>
<dbReference type="EMBL" id="JAAGRR010000079">
    <property type="protein sequence ID" value="NDY42717.1"/>
    <property type="molecule type" value="Genomic_DNA"/>
</dbReference>
<accession>A0A6N9TTF0</accession>
<keyword evidence="6 8" id="KW-1133">Transmembrane helix</keyword>
<keyword evidence="4" id="KW-0997">Cell inner membrane</keyword>
<dbReference type="Gene3D" id="3.30.700.10">
    <property type="entry name" value="Glycoprotein, Type 4 Pilin"/>
    <property type="match status" value="1"/>
</dbReference>
<evidence type="ECO:0000256" key="7">
    <source>
        <dbReference type="ARBA" id="ARBA00023136"/>
    </source>
</evidence>
<keyword evidence="7 8" id="KW-0472">Membrane</keyword>
<evidence type="ECO:0000256" key="3">
    <source>
        <dbReference type="ARBA" id="ARBA00022481"/>
    </source>
</evidence>
<evidence type="ECO:0000313" key="11">
    <source>
        <dbReference type="Proteomes" id="UP000469346"/>
    </source>
</evidence>
<feature type="domain" description="General secretion pathway GspH" evidence="9">
    <location>
        <begin position="55"/>
        <end position="147"/>
    </location>
</feature>
<evidence type="ECO:0000256" key="1">
    <source>
        <dbReference type="ARBA" id="ARBA00004377"/>
    </source>
</evidence>
<protein>
    <submittedName>
        <fullName evidence="10">Prepilin-type N-terminal cleavage/methylation domain-containing protein</fullName>
    </submittedName>
</protein>
<dbReference type="RefSeq" id="WP_163298860.1">
    <property type="nucleotide sequence ID" value="NZ_JAAGRR010000079.1"/>
</dbReference>
<evidence type="ECO:0000256" key="4">
    <source>
        <dbReference type="ARBA" id="ARBA00022519"/>
    </source>
</evidence>
<organism evidence="10 11">
    <name type="scientific">Dissulfurirhabdus thermomarina</name>
    <dbReference type="NCBI Taxonomy" id="1765737"/>
    <lineage>
        <taxon>Bacteria</taxon>
        <taxon>Deltaproteobacteria</taxon>
        <taxon>Dissulfurirhabdaceae</taxon>
        <taxon>Dissulfurirhabdus</taxon>
    </lineage>
</organism>